<dbReference type="Proteomes" id="UP000008888">
    <property type="component" value="Chromosome"/>
</dbReference>
<evidence type="ECO:0000256" key="2">
    <source>
        <dbReference type="ARBA" id="ARBA00005318"/>
    </source>
</evidence>
<comment type="function">
    <text evidence="10">Inner membrane component of the type II secretion system required for the energy-dependent secretion of extracellular factors such as proteases and toxins from the periplasm.</text>
</comment>
<evidence type="ECO:0000256" key="9">
    <source>
        <dbReference type="ARBA" id="ARBA00023136"/>
    </source>
</evidence>
<dbReference type="InterPro" id="IPR043129">
    <property type="entry name" value="ATPase_NBD"/>
</dbReference>
<sequence length="392" mass="43112">MVREGPVSGQFQWLDTEVPTDGGQAGSLPELAAWAQGRPLMLVWPAATVLLLEIELPLRSAAQIAKALPFALEDRLAEDVDRYHFSWSRPARGGPIAVAAVSRELVEACVRRFADAGLALRWAVPEPLLLPWRDGQCALLLEGDKGIFRYGEWLGGGGERDLCALMLEKLYAAEEARGSLQLWSLGDDSPELPPAIQTERRDWTDSLLVYVGQWQAASALNLLVGAYAPQIRRQSDFKPWLPAAALLLIALSVQLGGQWQLLVKQRRQLQAVEADTQALFKQTFPDIKRLVNVKVQADQQLAALQAQSLQQTAGFLPLLYRVGKRLKDLPQFKPQRLQFADGSLQLKLLAPDAAGVEQLKRQLLEQDGLQADIQGVVGATDGVEADIAIQQN</sequence>
<dbReference type="eggNOG" id="COG3297">
    <property type="taxonomic scope" value="Bacteria"/>
</dbReference>
<keyword evidence="4" id="KW-1003">Cell membrane</keyword>
<evidence type="ECO:0000256" key="8">
    <source>
        <dbReference type="ARBA" id="ARBA00022989"/>
    </source>
</evidence>
<comment type="subcellular location">
    <subcellularLocation>
        <location evidence="1">Cell inner membrane</location>
        <topology evidence="1">Single-pass membrane protein</topology>
    </subcellularLocation>
</comment>
<dbReference type="Pfam" id="PF12693">
    <property type="entry name" value="GspL_C"/>
    <property type="match status" value="1"/>
</dbReference>
<feature type="domain" description="GspL periplasmic" evidence="12">
    <location>
        <begin position="238"/>
        <end position="391"/>
    </location>
</feature>
<dbReference type="NCBIfam" id="TIGR01709">
    <property type="entry name" value="typeII_sec_gspL"/>
    <property type="match status" value="1"/>
</dbReference>
<dbReference type="GO" id="GO:0009276">
    <property type="term" value="C:Gram-negative-bacterium-type cell wall"/>
    <property type="evidence" value="ECO:0007669"/>
    <property type="project" value="InterPro"/>
</dbReference>
<dbReference type="InterPro" id="IPR025691">
    <property type="entry name" value="GspL_pp_dom"/>
</dbReference>
<dbReference type="STRING" id="857087.Metme_0916"/>
<dbReference type="Gene3D" id="3.30.1360.100">
    <property type="entry name" value="General secretion pathway protein M, EpsM"/>
    <property type="match status" value="1"/>
</dbReference>
<reference key="2">
    <citation type="submission" date="2011-05" db="EMBL/GenBank/DDBJ databases">
        <title>Complete genome sequence of the aerobic marine methanotroph Methylomonas methanica MC09.</title>
        <authorList>
            <person name="Boden R."/>
            <person name="Cunliffe M."/>
            <person name="Scanlan J."/>
            <person name="Moussard H."/>
            <person name="Kits K.D."/>
            <person name="Klotz M."/>
            <person name="Jetten M."/>
            <person name="Vuilleumier S."/>
            <person name="Han J."/>
            <person name="Peters L."/>
            <person name="Mikhailova N."/>
            <person name="Teshima H."/>
            <person name="Tapia R."/>
            <person name="Kyrpides N."/>
            <person name="Ivanova N."/>
            <person name="Pagani I."/>
            <person name="Cheng J.-F."/>
            <person name="Goodwin L."/>
            <person name="Han C."/>
            <person name="Hauser L."/>
            <person name="Land M."/>
            <person name="Lapidus A."/>
            <person name="Lucas S."/>
            <person name="Pitluck S."/>
            <person name="Woyke T."/>
            <person name="Stein L.Y."/>
            <person name="Murrell C."/>
        </authorList>
    </citation>
    <scope>NUCLEOTIDE SEQUENCE</scope>
    <source>
        <strain>MC09</strain>
    </source>
</reference>
<dbReference type="PIRSF" id="PIRSF015761">
    <property type="entry name" value="Protein_L"/>
    <property type="match status" value="1"/>
</dbReference>
<dbReference type="CDD" id="cd24017">
    <property type="entry name" value="ASKHA_T2SSL_N"/>
    <property type="match status" value="1"/>
</dbReference>
<name>G0A761_METMM</name>
<dbReference type="InterPro" id="IPR007812">
    <property type="entry name" value="T2SS_protein-GspL"/>
</dbReference>
<evidence type="ECO:0000256" key="6">
    <source>
        <dbReference type="ARBA" id="ARBA00022692"/>
    </source>
</evidence>
<keyword evidence="5" id="KW-0997">Cell inner membrane</keyword>
<keyword evidence="14" id="KW-1185">Reference proteome</keyword>
<protein>
    <recommendedName>
        <fullName evidence="10">Type II secretion system protein L</fullName>
        <shortName evidence="10">T2SS protein L</shortName>
    </recommendedName>
</protein>
<evidence type="ECO:0000256" key="7">
    <source>
        <dbReference type="ARBA" id="ARBA00022927"/>
    </source>
</evidence>
<evidence type="ECO:0000259" key="12">
    <source>
        <dbReference type="Pfam" id="PF12693"/>
    </source>
</evidence>
<evidence type="ECO:0000256" key="4">
    <source>
        <dbReference type="ARBA" id="ARBA00022475"/>
    </source>
</evidence>
<evidence type="ECO:0000313" key="13">
    <source>
        <dbReference type="EMBL" id="AEF99354.1"/>
    </source>
</evidence>
<proteinExistence type="inferred from homology"/>
<keyword evidence="3 10" id="KW-0813">Transport</keyword>
<organism evidence="13 14">
    <name type="scientific">Methylomonas methanica (strain DSM 25384 / MC09)</name>
    <dbReference type="NCBI Taxonomy" id="857087"/>
    <lineage>
        <taxon>Bacteria</taxon>
        <taxon>Pseudomonadati</taxon>
        <taxon>Pseudomonadota</taxon>
        <taxon>Gammaproteobacteria</taxon>
        <taxon>Methylococcales</taxon>
        <taxon>Methylococcaceae</taxon>
        <taxon>Methylomonas</taxon>
    </lineage>
</organism>
<feature type="domain" description="GspL cytoplasmic actin-ATPase-like" evidence="11">
    <location>
        <begin position="26"/>
        <end position="230"/>
    </location>
</feature>
<reference evidence="13 14" key="1">
    <citation type="journal article" date="2011" name="J. Bacteriol.">
        <title>Complete Genome Sequence of the Aerobic Marine Methanotroph Methylomonas methanica MC09.</title>
        <authorList>
            <person name="Boden R."/>
            <person name="Cunliffe M."/>
            <person name="Scanlan J."/>
            <person name="Moussard H."/>
            <person name="Kits K.D."/>
            <person name="Klotz M.G."/>
            <person name="Jetten M.S."/>
            <person name="Vuilleumier S."/>
            <person name="Han J."/>
            <person name="Peters L."/>
            <person name="Mikhailova N."/>
            <person name="Teshima H."/>
            <person name="Tapia R."/>
            <person name="Kyrpides N."/>
            <person name="Ivanova N."/>
            <person name="Pagani I."/>
            <person name="Cheng J.F."/>
            <person name="Goodwin L."/>
            <person name="Han C."/>
            <person name="Hauser L."/>
            <person name="Land M.L."/>
            <person name="Lapidus A."/>
            <person name="Lucas S."/>
            <person name="Pitluck S."/>
            <person name="Woyke T."/>
            <person name="Stein L."/>
            <person name="Murrell J.C."/>
        </authorList>
    </citation>
    <scope>NUCLEOTIDE SEQUENCE [LARGE SCALE GENOMIC DNA]</scope>
    <source>
        <strain evidence="13 14">MC09</strain>
    </source>
</reference>
<dbReference type="Gene3D" id="3.30.420.380">
    <property type="match status" value="1"/>
</dbReference>
<dbReference type="EMBL" id="CP002738">
    <property type="protein sequence ID" value="AEF99354.1"/>
    <property type="molecule type" value="Genomic_DNA"/>
</dbReference>
<comment type="similarity">
    <text evidence="2 10">Belongs to the GSP L family.</text>
</comment>
<dbReference type="GO" id="GO:0015627">
    <property type="term" value="C:type II protein secretion system complex"/>
    <property type="evidence" value="ECO:0007669"/>
    <property type="project" value="InterPro"/>
</dbReference>
<accession>G0A761</accession>
<dbReference type="GO" id="GO:0005886">
    <property type="term" value="C:plasma membrane"/>
    <property type="evidence" value="ECO:0007669"/>
    <property type="project" value="UniProtKB-SubCell"/>
</dbReference>
<reference evidence="14" key="3">
    <citation type="submission" date="2011-05" db="EMBL/GenBank/DDBJ databases">
        <title>Complete sequence of Methylomonas methanica MC09.</title>
        <authorList>
            <consortium name="US DOE Joint Genome Institute"/>
            <person name="Lucas S."/>
            <person name="Han J."/>
            <person name="Lapidus A."/>
            <person name="Cheng J.-F."/>
            <person name="Goodwin L."/>
            <person name="Pitluck S."/>
            <person name="Peters L."/>
            <person name="Mikhailova N."/>
            <person name="Teshima H."/>
            <person name="Han C."/>
            <person name="Tapia R."/>
            <person name="Land M."/>
            <person name="Hauser L."/>
            <person name="Kyrpides N."/>
            <person name="Ivanova N."/>
            <person name="Pagani I."/>
            <person name="Stein L."/>
            <person name="Woyke T."/>
        </authorList>
    </citation>
    <scope>NUCLEOTIDE SEQUENCE [LARGE SCALE GENOMIC DNA]</scope>
    <source>
        <strain evidence="14">MC09</strain>
    </source>
</reference>
<dbReference type="AlphaFoldDB" id="G0A761"/>
<keyword evidence="9" id="KW-0472">Membrane</keyword>
<dbReference type="HOGENOM" id="CLU_041016_2_0_6"/>
<dbReference type="Pfam" id="PF05134">
    <property type="entry name" value="T2SSL"/>
    <property type="match status" value="1"/>
</dbReference>
<keyword evidence="8" id="KW-1133">Transmembrane helix</keyword>
<dbReference type="SUPFAM" id="SSF53067">
    <property type="entry name" value="Actin-like ATPase domain"/>
    <property type="match status" value="1"/>
</dbReference>
<dbReference type="InterPro" id="IPR024230">
    <property type="entry name" value="GspL_cyto_dom"/>
</dbReference>
<keyword evidence="6" id="KW-0812">Transmembrane</keyword>
<dbReference type="GO" id="GO:0015628">
    <property type="term" value="P:protein secretion by the type II secretion system"/>
    <property type="evidence" value="ECO:0007669"/>
    <property type="project" value="InterPro"/>
</dbReference>
<dbReference type="KEGG" id="mmt:Metme_0916"/>
<evidence type="ECO:0000259" key="11">
    <source>
        <dbReference type="Pfam" id="PF05134"/>
    </source>
</evidence>
<keyword evidence="7 10" id="KW-0653">Protein transport</keyword>
<evidence type="ECO:0000256" key="10">
    <source>
        <dbReference type="PIRNR" id="PIRNR015761"/>
    </source>
</evidence>
<gene>
    <name evidence="13" type="ordered locus">Metme_0916</name>
</gene>
<evidence type="ECO:0000313" key="14">
    <source>
        <dbReference type="Proteomes" id="UP000008888"/>
    </source>
</evidence>
<evidence type="ECO:0000256" key="3">
    <source>
        <dbReference type="ARBA" id="ARBA00022448"/>
    </source>
</evidence>
<evidence type="ECO:0000256" key="1">
    <source>
        <dbReference type="ARBA" id="ARBA00004377"/>
    </source>
</evidence>
<evidence type="ECO:0000256" key="5">
    <source>
        <dbReference type="ARBA" id="ARBA00022519"/>
    </source>
</evidence>